<evidence type="ECO:0000256" key="3">
    <source>
        <dbReference type="ARBA" id="ARBA00012220"/>
    </source>
</evidence>
<evidence type="ECO:0000256" key="10">
    <source>
        <dbReference type="RuleBase" id="RU367135"/>
    </source>
</evidence>
<evidence type="ECO:0000256" key="8">
    <source>
        <dbReference type="ARBA" id="ARBA00030585"/>
    </source>
</evidence>
<keyword evidence="6 10" id="KW-0547">Nucleotide-binding</keyword>
<dbReference type="InterPro" id="IPR004308">
    <property type="entry name" value="GCS"/>
</dbReference>
<gene>
    <name evidence="11" type="ORF">L198_05410</name>
</gene>
<evidence type="ECO:0000256" key="6">
    <source>
        <dbReference type="ARBA" id="ARBA00022741"/>
    </source>
</evidence>
<dbReference type="GO" id="GO:0017109">
    <property type="term" value="C:glutamate-cysteine ligase complex"/>
    <property type="evidence" value="ECO:0007669"/>
    <property type="project" value="TreeGrafter"/>
</dbReference>
<evidence type="ECO:0000256" key="2">
    <source>
        <dbReference type="ARBA" id="ARBA00008100"/>
    </source>
</evidence>
<comment type="caution">
    <text evidence="11">The sequence shown here is derived from an EMBL/GenBank/DDBJ whole genome shotgun (WGS) entry which is preliminary data.</text>
</comment>
<dbReference type="UniPathway" id="UPA00142">
    <property type="reaction ID" value="UER00209"/>
</dbReference>
<organism evidence="11 12">
    <name type="scientific">Cryptococcus wingfieldii CBS 7118</name>
    <dbReference type="NCBI Taxonomy" id="1295528"/>
    <lineage>
        <taxon>Eukaryota</taxon>
        <taxon>Fungi</taxon>
        <taxon>Dikarya</taxon>
        <taxon>Basidiomycota</taxon>
        <taxon>Agaricomycotina</taxon>
        <taxon>Tremellomycetes</taxon>
        <taxon>Tremellales</taxon>
        <taxon>Cryptococcaceae</taxon>
        <taxon>Cryptococcus</taxon>
    </lineage>
</organism>
<dbReference type="SUPFAM" id="SSF55931">
    <property type="entry name" value="Glutamine synthetase/guanido kinase"/>
    <property type="match status" value="1"/>
</dbReference>
<name>A0A1E3IYP1_9TREE</name>
<keyword evidence="4 10" id="KW-0436">Ligase</keyword>
<dbReference type="GO" id="GO:0004357">
    <property type="term" value="F:glutamate-cysteine ligase activity"/>
    <property type="evidence" value="ECO:0007669"/>
    <property type="project" value="UniProtKB-UniRule"/>
</dbReference>
<dbReference type="EMBL" id="AWGH01000016">
    <property type="protein sequence ID" value="ODN93545.1"/>
    <property type="molecule type" value="Genomic_DNA"/>
</dbReference>
<dbReference type="GeneID" id="30194623"/>
<keyword evidence="5 10" id="KW-0317">Glutathione biosynthesis</keyword>
<dbReference type="EC" id="6.3.2.2" evidence="3 10"/>
<protein>
    <recommendedName>
        <fullName evidence="3 10">Glutamate--cysteine ligase</fullName>
        <ecNumber evidence="3 10">6.3.2.2</ecNumber>
    </recommendedName>
    <alternativeName>
        <fullName evidence="9 10">Gamma-ECS</fullName>
    </alternativeName>
    <alternativeName>
        <fullName evidence="8 10">Gamma-glutamylcysteine synthetase</fullName>
    </alternativeName>
</protein>
<dbReference type="Gene3D" id="3.30.590.50">
    <property type="match status" value="2"/>
</dbReference>
<dbReference type="PANTHER" id="PTHR11164">
    <property type="entry name" value="GLUTAMATE CYSTEINE LIGASE"/>
    <property type="match status" value="1"/>
</dbReference>
<dbReference type="AlphaFoldDB" id="A0A1E3IYP1"/>
<evidence type="ECO:0000256" key="7">
    <source>
        <dbReference type="ARBA" id="ARBA00022840"/>
    </source>
</evidence>
<proteinExistence type="inferred from homology"/>
<accession>A0A1E3IYP1</accession>
<dbReference type="InterPro" id="IPR014746">
    <property type="entry name" value="Gln_synth/guanido_kin_cat_dom"/>
</dbReference>
<evidence type="ECO:0000256" key="4">
    <source>
        <dbReference type="ARBA" id="ARBA00022598"/>
    </source>
</evidence>
<sequence>MGLLVEGTPLRWDAIKPLAEHIRYHGITQFINIWDKTKGRICTEFLWGDEIEYMVACLDDEHKTARLSLRQSSVTLDRLRDESLDPALLKDKPAGNTMVPIFHEEYGRHMIETTPGAPFSDALSSLLSVEADMRFRRQIIYSKLEPSEVLVTITSWPRMGVTDTSFTQAPADMNFDGSSGKVTKNVDKLLTNTHHPRFRSLHDSIHQRRGRPIDIRVPLFIDKLTHTEGPRVSALSPCCFDCKTVSAHTGTCVASDVPTIQMDAVSYGLGCCGLQVTSQASSIDQARYVHDAMVVIAPIMLALTAASPIFQGRLADIDTRWSVVAASVDDRTEEEENGVDPVTKQKASSLVRPRWSSVSLYVSDDERNKAVYNDVDVPINDDAKKRLIEHGVDDKLADHVAHLFNRDPLVQMFETVDQDDNKSTIHFEGINTVVWPSVRFKPPPIDLPIGWRVELRTMEIQMTDLENAAFVIFVVLLTRAITHLDLNLYIPISKVHENMERAHQRNAAAIGMFVFRKNISPSNGPSHVEIEDDFQDMSMDEIMNGDGATFPGLMGFVNEYLKTVEMDEDAAACLRSYLNLVRLRAKGDLITPATWMRNFVTSHPAYKKNSVVGDEINYDLVKAIDELERGVRSAPELLGKDYATLGPTDAL</sequence>
<evidence type="ECO:0000313" key="12">
    <source>
        <dbReference type="Proteomes" id="UP000094819"/>
    </source>
</evidence>
<comment type="similarity">
    <text evidence="2 10">Belongs to the glutamate--cysteine ligase type 3 family.</text>
</comment>
<dbReference type="GO" id="GO:0005524">
    <property type="term" value="F:ATP binding"/>
    <property type="evidence" value="ECO:0007669"/>
    <property type="project" value="UniProtKB-UniRule"/>
</dbReference>
<evidence type="ECO:0000256" key="9">
    <source>
        <dbReference type="ARBA" id="ARBA00032122"/>
    </source>
</evidence>
<evidence type="ECO:0000256" key="5">
    <source>
        <dbReference type="ARBA" id="ARBA00022684"/>
    </source>
</evidence>
<dbReference type="PANTHER" id="PTHR11164:SF0">
    <property type="entry name" value="GLUTAMATE--CYSTEINE LIGASE CATALYTIC SUBUNIT"/>
    <property type="match status" value="1"/>
</dbReference>
<keyword evidence="7 10" id="KW-0067">ATP-binding</keyword>
<dbReference type="OrthoDB" id="7939818at2759"/>
<dbReference type="Pfam" id="PF03074">
    <property type="entry name" value="GCS"/>
    <property type="match status" value="1"/>
</dbReference>
<dbReference type="RefSeq" id="XP_019030650.1">
    <property type="nucleotide sequence ID" value="XM_019177497.1"/>
</dbReference>
<dbReference type="Gene3D" id="1.10.8.960">
    <property type="match status" value="1"/>
</dbReference>
<keyword evidence="12" id="KW-1185">Reference proteome</keyword>
<dbReference type="GO" id="GO:0006750">
    <property type="term" value="P:glutathione biosynthetic process"/>
    <property type="evidence" value="ECO:0007669"/>
    <property type="project" value="UniProtKB-UniRule"/>
</dbReference>
<comment type="catalytic activity">
    <reaction evidence="10">
        <text>L-cysteine + L-glutamate + ATP = gamma-L-glutamyl-L-cysteine + ADP + phosphate + H(+)</text>
        <dbReference type="Rhea" id="RHEA:13285"/>
        <dbReference type="ChEBI" id="CHEBI:15378"/>
        <dbReference type="ChEBI" id="CHEBI:29985"/>
        <dbReference type="ChEBI" id="CHEBI:30616"/>
        <dbReference type="ChEBI" id="CHEBI:35235"/>
        <dbReference type="ChEBI" id="CHEBI:43474"/>
        <dbReference type="ChEBI" id="CHEBI:58173"/>
        <dbReference type="ChEBI" id="CHEBI:456216"/>
        <dbReference type="EC" id="6.3.2.2"/>
    </reaction>
</comment>
<comment type="pathway">
    <text evidence="1 10">Sulfur metabolism; glutathione biosynthesis; glutathione from L-cysteine and L-glutamate: step 1/2.</text>
</comment>
<evidence type="ECO:0000256" key="1">
    <source>
        <dbReference type="ARBA" id="ARBA00005006"/>
    </source>
</evidence>
<evidence type="ECO:0000313" key="11">
    <source>
        <dbReference type="EMBL" id="ODN93545.1"/>
    </source>
</evidence>
<dbReference type="Proteomes" id="UP000094819">
    <property type="component" value="Unassembled WGS sequence"/>
</dbReference>
<reference evidence="11 12" key="1">
    <citation type="submission" date="2016-06" db="EMBL/GenBank/DDBJ databases">
        <title>Evolution of pathogenesis and genome organization in the Tremellales.</title>
        <authorList>
            <person name="Cuomo C."/>
            <person name="Litvintseva A."/>
            <person name="Heitman J."/>
            <person name="Chen Y."/>
            <person name="Sun S."/>
            <person name="Springer D."/>
            <person name="Dromer F."/>
            <person name="Young S."/>
            <person name="Zeng Q."/>
            <person name="Chapman S."/>
            <person name="Gujja S."/>
            <person name="Saif S."/>
            <person name="Birren B."/>
        </authorList>
    </citation>
    <scope>NUCLEOTIDE SEQUENCE [LARGE SCALE GENOMIC DNA]</scope>
    <source>
        <strain evidence="11 12">CBS 7118</strain>
    </source>
</reference>